<evidence type="ECO:0008006" key="4">
    <source>
        <dbReference type="Google" id="ProtNLM"/>
    </source>
</evidence>
<evidence type="ECO:0000256" key="1">
    <source>
        <dbReference type="SAM" id="SignalP"/>
    </source>
</evidence>
<protein>
    <recommendedName>
        <fullName evidence="4">HmuY protein</fullName>
    </recommendedName>
</protein>
<accession>A0ABU1K528</accession>
<dbReference type="Pfam" id="PF14064">
    <property type="entry name" value="HmuY"/>
    <property type="match status" value="2"/>
</dbReference>
<dbReference type="EMBL" id="JAVDQA010000002">
    <property type="protein sequence ID" value="MDR6300411.1"/>
    <property type="molecule type" value="Genomic_DNA"/>
</dbReference>
<dbReference type="InterPro" id="IPR025921">
    <property type="entry name" value="HmuY"/>
</dbReference>
<organism evidence="2 3">
    <name type="scientific">Mesonia maritima</name>
    <dbReference type="NCBI Taxonomy" id="1793873"/>
    <lineage>
        <taxon>Bacteria</taxon>
        <taxon>Pseudomonadati</taxon>
        <taxon>Bacteroidota</taxon>
        <taxon>Flavobacteriia</taxon>
        <taxon>Flavobacteriales</taxon>
        <taxon>Flavobacteriaceae</taxon>
        <taxon>Mesonia</taxon>
    </lineage>
</organism>
<proteinExistence type="predicted"/>
<keyword evidence="1" id="KW-0732">Signal</keyword>
<gene>
    <name evidence="2" type="ORF">GGR31_001042</name>
</gene>
<evidence type="ECO:0000313" key="3">
    <source>
        <dbReference type="Proteomes" id="UP001257659"/>
    </source>
</evidence>
<feature type="signal peptide" evidence="1">
    <location>
        <begin position="1"/>
        <end position="23"/>
    </location>
</feature>
<dbReference type="RefSeq" id="WP_309727321.1">
    <property type="nucleotide sequence ID" value="NZ_JAVDQA010000002.1"/>
</dbReference>
<feature type="chain" id="PRO_5045566880" description="HmuY protein" evidence="1">
    <location>
        <begin position="24"/>
        <end position="469"/>
    </location>
</feature>
<name>A0ABU1K528_9FLAO</name>
<comment type="caution">
    <text evidence="2">The sequence shown here is derived from an EMBL/GenBank/DDBJ whole genome shotgun (WGS) entry which is preliminary data.</text>
</comment>
<dbReference type="CDD" id="cd12105">
    <property type="entry name" value="HmuY"/>
    <property type="match status" value="1"/>
</dbReference>
<dbReference type="PROSITE" id="PS51257">
    <property type="entry name" value="PROKAR_LIPOPROTEIN"/>
    <property type="match status" value="1"/>
</dbReference>
<reference evidence="2 3" key="1">
    <citation type="submission" date="2023-07" db="EMBL/GenBank/DDBJ databases">
        <title>Genomic Encyclopedia of Type Strains, Phase IV (KMG-IV): sequencing the most valuable type-strain genomes for metagenomic binning, comparative biology and taxonomic classification.</title>
        <authorList>
            <person name="Goeker M."/>
        </authorList>
    </citation>
    <scope>NUCLEOTIDE SEQUENCE [LARGE SCALE GENOMIC DNA]</scope>
    <source>
        <strain evidence="2 3">DSM 102814</strain>
    </source>
</reference>
<dbReference type="Proteomes" id="UP001257659">
    <property type="component" value="Unassembled WGS sequence"/>
</dbReference>
<sequence>MKRQLKNLSVFIFLLILSSCSKDDATTQEDFIVAFENPSENFSAEKNEIVISLVFASPAPKNGEIKITYNLNNVEENQFSTNPSIKEGTIIVPFSENATETSFNLTKTDTNFSTENPFIEFSISEINLENAFTQGNTSTKINFSDVASLGGSISPEVGGPNEENQVYIDLSGKNTTQVFREKWDLAFYSGEEFRVKLNASLFMMAAPLGNVSIDEVNETNVESLQEEMAFLVPGSNEYVDAPDGNILATAIDEISINENENKIYLLKLGNKAGTATPEIGSVAVGGEARGWKKIQIIRENDEYILRYADLNATSYQEINIPKTPSTNFTFFSFNTENIVEVEPQKQDWDLNFTVFTEVLDLPEGGLGAYGFSDYVVTNTLANVQAYQLKKPEDDINFEDFSFSNVQEEKFELDQRVIGANWRDVFTGLHTDRFYIIKDTEGNIYKLKFTAFVNENGVRGYPSFEYELLN</sequence>
<keyword evidence="3" id="KW-1185">Reference proteome</keyword>
<evidence type="ECO:0000313" key="2">
    <source>
        <dbReference type="EMBL" id="MDR6300411.1"/>
    </source>
</evidence>